<proteinExistence type="predicted"/>
<organism evidence="3">
    <name type="scientific">Arthrobacter saudimassiliensis</name>
    <dbReference type="NCBI Taxonomy" id="1461584"/>
    <lineage>
        <taxon>Bacteria</taxon>
        <taxon>Bacillati</taxon>
        <taxon>Actinomycetota</taxon>
        <taxon>Actinomycetes</taxon>
        <taxon>Micrococcales</taxon>
        <taxon>Micrococcaceae</taxon>
        <taxon>Arthrobacter</taxon>
    </lineage>
</organism>
<name>A0A078MSU6_9MICC</name>
<dbReference type="EMBL" id="LN483072">
    <property type="protein sequence ID" value="CEA09344.1"/>
    <property type="molecule type" value="Genomic_DNA"/>
</dbReference>
<dbReference type="AlphaFoldDB" id="A0A078MSU6"/>
<dbReference type="InterPro" id="IPR021994">
    <property type="entry name" value="DUF3592"/>
</dbReference>
<feature type="transmembrane region" description="Helical" evidence="1">
    <location>
        <begin position="214"/>
        <end position="235"/>
    </location>
</feature>
<feature type="domain" description="DUF3592" evidence="2">
    <location>
        <begin position="118"/>
        <end position="198"/>
    </location>
</feature>
<evidence type="ECO:0000313" key="3">
    <source>
        <dbReference type="EMBL" id="CEA09344.1"/>
    </source>
</evidence>
<keyword evidence="1" id="KW-0812">Transmembrane</keyword>
<dbReference type="PATRIC" id="fig|1461584.3.peg.2686"/>
<protein>
    <recommendedName>
        <fullName evidence="2">DUF3592 domain-containing protein</fullName>
    </recommendedName>
</protein>
<evidence type="ECO:0000256" key="1">
    <source>
        <dbReference type="SAM" id="Phobius"/>
    </source>
</evidence>
<accession>A0A078MSU6</accession>
<keyword evidence="1" id="KW-1133">Transmembrane helix</keyword>
<gene>
    <name evidence="3" type="ORF">BN1051_02712</name>
</gene>
<feature type="transmembrane region" description="Helical" evidence="1">
    <location>
        <begin position="78"/>
        <end position="102"/>
    </location>
</feature>
<dbReference type="Pfam" id="PF12158">
    <property type="entry name" value="DUF3592"/>
    <property type="match status" value="1"/>
</dbReference>
<sequence>MENQPLSITVDPGDGTPPRTFELPEGWTRSPNRNTSSYAMQVAFGKHAWSGVYLNDGRGNGYFAPGWSGRRLARNMRIVQRIAAAATIVLALFLLGFTGLQIRGNAEYFRLASEGIETEATVTSVQVEHSHRVGLNGRSPSYSTRTMAEVTYAADGRTHAAALREKATRSTGYPEPEWAVGERVRIYADRADPGHVVAFSTFLDGKSSPVNSSFWFIAVDGLGLAAVPGTIWLVARKAHRRAESL</sequence>
<reference evidence="3" key="1">
    <citation type="submission" date="2014-07" db="EMBL/GenBank/DDBJ databases">
        <authorList>
            <person name="Urmite Genomes Urmite Genomes"/>
        </authorList>
    </citation>
    <scope>NUCLEOTIDE SEQUENCE</scope>
    <source>
        <strain evidence="3">11W110_air</strain>
    </source>
</reference>
<evidence type="ECO:0000259" key="2">
    <source>
        <dbReference type="Pfam" id="PF12158"/>
    </source>
</evidence>
<keyword evidence="1" id="KW-0472">Membrane</keyword>